<dbReference type="InterPro" id="IPR013611">
    <property type="entry name" value="Transp-assoc_OB_typ2"/>
</dbReference>
<keyword evidence="5 7" id="KW-1278">Translocase</keyword>
<dbReference type="GO" id="GO:0005524">
    <property type="term" value="F:ATP binding"/>
    <property type="evidence" value="ECO:0007669"/>
    <property type="project" value="UniProtKB-KW"/>
</dbReference>
<dbReference type="NCBIfam" id="TIGR01187">
    <property type="entry name" value="potA"/>
    <property type="match status" value="1"/>
</dbReference>
<feature type="domain" description="ABC transporter" evidence="9">
    <location>
        <begin position="25"/>
        <end position="259"/>
    </location>
</feature>
<dbReference type="SUPFAM" id="SSF50331">
    <property type="entry name" value="MOP-like"/>
    <property type="match status" value="1"/>
</dbReference>
<feature type="region of interest" description="Disordered" evidence="8">
    <location>
        <begin position="1"/>
        <end position="22"/>
    </location>
</feature>
<reference evidence="10 11" key="1">
    <citation type="submission" date="2018-11" db="EMBL/GenBank/DDBJ databases">
        <title>Genomes From Bacteria Associated with the Canine Oral Cavity: a Test Case for Automated Genome-Based Taxonomic Assignment.</title>
        <authorList>
            <person name="Coil D.A."/>
            <person name="Jospin G."/>
            <person name="Darling A.E."/>
            <person name="Wallis C."/>
            <person name="Davis I.J."/>
            <person name="Harris S."/>
            <person name="Eisen J.A."/>
            <person name="Holcombe L.J."/>
            <person name="O'Flynn C."/>
        </authorList>
    </citation>
    <scope>NUCLEOTIDE SEQUENCE [LARGE SCALE GENOMIC DNA]</scope>
    <source>
        <strain evidence="10 11">OH5050</strain>
    </source>
</reference>
<comment type="subunit">
    <text evidence="7">The complex is composed of two ATP-binding proteins (PotA), two transmembrane proteins (PotB and PotC) and a solute-binding protein (PotD).</text>
</comment>
<dbReference type="PROSITE" id="PS50893">
    <property type="entry name" value="ABC_TRANSPORTER_2"/>
    <property type="match status" value="1"/>
</dbReference>
<gene>
    <name evidence="7" type="primary">potA</name>
    <name evidence="10" type="ORF">EII10_12050</name>
</gene>
<evidence type="ECO:0000256" key="4">
    <source>
        <dbReference type="ARBA" id="ARBA00022840"/>
    </source>
</evidence>
<keyword evidence="2 7" id="KW-1003">Cell membrane</keyword>
<keyword evidence="4 7" id="KW-0067">ATP-binding</keyword>
<sequence>MTRATTTSAQPGPGGQAAPQDSGRLSLVGLTKTFGQGQGRVTAVDHVDLDISPGEFITLLGPSGCGKTTTLRMIAGFEEASSGQVMLDGENMVVVPPNRRPMSMVFQSYALFPHLSVRDNVAYGLKLQKMPAAQMNEAIEVALTSMSLTTMADRAPSQLSGGQQQRVALARAMVVRPKVLLFDEPLSNLDAKLRVKMRLEIRRMQKRLGITSVYVTHDQSEAMAMSDRIVVMNSGRIEQVDTPAEIYLHPASVFVADFVGRANFLSAEVLGREAAADGGRARARVEVLGGETTVPAHPAALRDPGEVVLMVRPESVRLEALEAMEGSPQAVRGSLGQVITRVFYGETAEYEVETEHGSIVCVVADPRQEELLSEGQAVRVSIEADKAWLLPAGKDAAA</sequence>
<evidence type="ECO:0000256" key="6">
    <source>
        <dbReference type="ARBA" id="ARBA00023136"/>
    </source>
</evidence>
<dbReference type="SUPFAM" id="SSF52540">
    <property type="entry name" value="P-loop containing nucleoside triphosphate hydrolases"/>
    <property type="match status" value="1"/>
</dbReference>
<dbReference type="Gene3D" id="3.40.50.300">
    <property type="entry name" value="P-loop containing nucleotide triphosphate hydrolases"/>
    <property type="match status" value="1"/>
</dbReference>
<evidence type="ECO:0000259" key="9">
    <source>
        <dbReference type="PROSITE" id="PS50893"/>
    </source>
</evidence>
<keyword evidence="1 7" id="KW-0813">Transport</keyword>
<comment type="function">
    <text evidence="7">Part of the ABC transporter complex PotABCD involved in spermidine/putrescine import. Responsible for energy coupling to the transport system.</text>
</comment>
<dbReference type="RefSeq" id="WP_124934736.1">
    <property type="nucleotide sequence ID" value="NZ_RQZC01000032.1"/>
</dbReference>
<keyword evidence="6 7" id="KW-0472">Membrane</keyword>
<proteinExistence type="inferred from homology"/>
<evidence type="ECO:0000256" key="5">
    <source>
        <dbReference type="ARBA" id="ARBA00022967"/>
    </source>
</evidence>
<evidence type="ECO:0000256" key="7">
    <source>
        <dbReference type="RuleBase" id="RU364083"/>
    </source>
</evidence>
<dbReference type="Gene3D" id="2.40.50.100">
    <property type="match status" value="1"/>
</dbReference>
<keyword evidence="3 7" id="KW-0547">Nucleotide-binding</keyword>
<dbReference type="EMBL" id="RQZC01000032">
    <property type="protein sequence ID" value="RRD23360.1"/>
    <property type="molecule type" value="Genomic_DNA"/>
</dbReference>
<comment type="similarity">
    <text evidence="7">Belongs to the ABC transporter superfamily. Spermidine/putrescine importer (TC 3.A.1.11.1) family.</text>
</comment>
<comment type="caution">
    <text evidence="10">The sequence shown here is derived from an EMBL/GenBank/DDBJ whole genome shotgun (WGS) entry which is preliminary data.</text>
</comment>
<keyword evidence="11" id="KW-1185">Reference proteome</keyword>
<dbReference type="Pfam" id="PF00005">
    <property type="entry name" value="ABC_tran"/>
    <property type="match status" value="1"/>
</dbReference>
<dbReference type="Proteomes" id="UP000271272">
    <property type="component" value="Unassembled WGS sequence"/>
</dbReference>
<dbReference type="PANTHER" id="PTHR43875">
    <property type="entry name" value="MALTODEXTRIN IMPORT ATP-BINDING PROTEIN MSMX"/>
    <property type="match status" value="1"/>
</dbReference>
<comment type="catalytic activity">
    <reaction evidence="7">
        <text>ATP + H2O + polyamine-[polyamine-binding protein]Side 1 = ADP + phosphate + polyamineSide 2 + [polyamine-binding protein]Side 1.</text>
        <dbReference type="EC" id="7.6.2.11"/>
    </reaction>
</comment>
<dbReference type="InterPro" id="IPR027417">
    <property type="entry name" value="P-loop_NTPase"/>
</dbReference>
<organism evidence="10 11">
    <name type="scientific">Actinomyces bowdenii</name>
    <dbReference type="NCBI Taxonomy" id="131109"/>
    <lineage>
        <taxon>Bacteria</taxon>
        <taxon>Bacillati</taxon>
        <taxon>Actinomycetota</taxon>
        <taxon>Actinomycetes</taxon>
        <taxon>Actinomycetales</taxon>
        <taxon>Actinomycetaceae</taxon>
        <taxon>Actinomyces</taxon>
    </lineage>
</organism>
<dbReference type="InterPro" id="IPR008995">
    <property type="entry name" value="Mo/tungstate-bd_C_term_dom"/>
</dbReference>
<evidence type="ECO:0000256" key="3">
    <source>
        <dbReference type="ARBA" id="ARBA00022741"/>
    </source>
</evidence>
<name>A0A3P1UPM7_9ACTO</name>
<dbReference type="OrthoDB" id="9802264at2"/>
<dbReference type="EC" id="7.6.2.11" evidence="7"/>
<dbReference type="InterPro" id="IPR003593">
    <property type="entry name" value="AAA+_ATPase"/>
</dbReference>
<dbReference type="SMART" id="SM00382">
    <property type="entry name" value="AAA"/>
    <property type="match status" value="1"/>
</dbReference>
<dbReference type="GO" id="GO:0055052">
    <property type="term" value="C:ATP-binding cassette (ABC) transporter complex, substrate-binding subunit-containing"/>
    <property type="evidence" value="ECO:0007669"/>
    <property type="project" value="TreeGrafter"/>
</dbReference>
<evidence type="ECO:0000313" key="10">
    <source>
        <dbReference type="EMBL" id="RRD23360.1"/>
    </source>
</evidence>
<dbReference type="InterPro" id="IPR005893">
    <property type="entry name" value="PotA-like"/>
</dbReference>
<dbReference type="GO" id="GO:0016887">
    <property type="term" value="F:ATP hydrolysis activity"/>
    <property type="evidence" value="ECO:0007669"/>
    <property type="project" value="InterPro"/>
</dbReference>
<dbReference type="FunFam" id="3.40.50.300:FF:000042">
    <property type="entry name" value="Maltose/maltodextrin ABC transporter, ATP-binding protein"/>
    <property type="match status" value="1"/>
</dbReference>
<evidence type="ECO:0000313" key="11">
    <source>
        <dbReference type="Proteomes" id="UP000271272"/>
    </source>
</evidence>
<dbReference type="AlphaFoldDB" id="A0A3P1UPM7"/>
<accession>A0A3P1UPM7</accession>
<dbReference type="InterPro" id="IPR017871">
    <property type="entry name" value="ABC_transporter-like_CS"/>
</dbReference>
<protein>
    <recommendedName>
        <fullName evidence="7">Spermidine/putrescine import ATP-binding protein PotA</fullName>
        <ecNumber evidence="7">7.6.2.11</ecNumber>
    </recommendedName>
</protein>
<evidence type="ECO:0000256" key="2">
    <source>
        <dbReference type="ARBA" id="ARBA00022475"/>
    </source>
</evidence>
<dbReference type="PANTHER" id="PTHR43875:SF15">
    <property type="entry name" value="TREHALOSE IMPORT ATP-BINDING PROTEIN SUGC"/>
    <property type="match status" value="1"/>
</dbReference>
<dbReference type="PROSITE" id="PS00211">
    <property type="entry name" value="ABC_TRANSPORTER_1"/>
    <property type="match status" value="1"/>
</dbReference>
<evidence type="ECO:0000256" key="1">
    <source>
        <dbReference type="ARBA" id="ARBA00022448"/>
    </source>
</evidence>
<dbReference type="InterPro" id="IPR047641">
    <property type="entry name" value="ABC_transpr_MalK/UgpC-like"/>
</dbReference>
<dbReference type="GO" id="GO:0015417">
    <property type="term" value="F:ABC-type polyamine transporter activity"/>
    <property type="evidence" value="ECO:0007669"/>
    <property type="project" value="UniProtKB-EC"/>
</dbReference>
<dbReference type="Pfam" id="PF08402">
    <property type="entry name" value="TOBE_2"/>
    <property type="match status" value="1"/>
</dbReference>
<dbReference type="InterPro" id="IPR003439">
    <property type="entry name" value="ABC_transporter-like_ATP-bd"/>
</dbReference>
<evidence type="ECO:0000256" key="8">
    <source>
        <dbReference type="SAM" id="MobiDB-lite"/>
    </source>
</evidence>